<accession>A0A6J6GR01</accession>
<feature type="transmembrane region" description="Helical" evidence="1">
    <location>
        <begin position="48"/>
        <end position="71"/>
    </location>
</feature>
<gene>
    <name evidence="2" type="ORF">UFOPK1852_00260</name>
</gene>
<feature type="transmembrane region" description="Helical" evidence="1">
    <location>
        <begin position="83"/>
        <end position="106"/>
    </location>
</feature>
<keyword evidence="1" id="KW-0812">Transmembrane</keyword>
<sequence>MVDKRGAAIVQIAVTKPVVINTTSTHPGTSPRSSDNFCTMRFRWIRRFASIAALVIIDSALLTTDIFVNFIGVLSHGDSGVAFIPMLLFIFPLICCLTVPTNLYYINPFRLDNDGHKAKSIDTGKIRNTTGIIIDISALPAAAII</sequence>
<keyword evidence="1" id="KW-1133">Transmembrane helix</keyword>
<evidence type="ECO:0000256" key="1">
    <source>
        <dbReference type="SAM" id="Phobius"/>
    </source>
</evidence>
<dbReference type="EMBL" id="CAEZUS010000024">
    <property type="protein sequence ID" value="CAB4603707.1"/>
    <property type="molecule type" value="Genomic_DNA"/>
</dbReference>
<protein>
    <submittedName>
        <fullName evidence="2">Unannotated protein</fullName>
    </submittedName>
</protein>
<organism evidence="2">
    <name type="scientific">freshwater metagenome</name>
    <dbReference type="NCBI Taxonomy" id="449393"/>
    <lineage>
        <taxon>unclassified sequences</taxon>
        <taxon>metagenomes</taxon>
        <taxon>ecological metagenomes</taxon>
    </lineage>
</organism>
<keyword evidence="1" id="KW-0472">Membrane</keyword>
<name>A0A6J6GR01_9ZZZZ</name>
<evidence type="ECO:0000313" key="2">
    <source>
        <dbReference type="EMBL" id="CAB4603707.1"/>
    </source>
</evidence>
<dbReference type="AlphaFoldDB" id="A0A6J6GR01"/>
<reference evidence="2" key="1">
    <citation type="submission" date="2020-05" db="EMBL/GenBank/DDBJ databases">
        <authorList>
            <person name="Chiriac C."/>
            <person name="Salcher M."/>
            <person name="Ghai R."/>
            <person name="Kavagutti S V."/>
        </authorList>
    </citation>
    <scope>NUCLEOTIDE SEQUENCE</scope>
</reference>
<proteinExistence type="predicted"/>